<dbReference type="Gene3D" id="3.40.50.2300">
    <property type="match status" value="2"/>
</dbReference>
<dbReference type="STRING" id="768710.DesyoDRAFT_2322"/>
<name>H5XUG7_9FIRM</name>
<comment type="similarity">
    <text evidence="1">Belongs to the leucine-binding protein family.</text>
</comment>
<reference evidence="7 8" key="1">
    <citation type="submission" date="2011-11" db="EMBL/GenBank/DDBJ databases">
        <title>The Noncontiguous Finished genome of Desulfosporosinus youngiae DSM 17734.</title>
        <authorList>
            <consortium name="US DOE Joint Genome Institute (JGI-PGF)"/>
            <person name="Lucas S."/>
            <person name="Han J."/>
            <person name="Lapidus A."/>
            <person name="Cheng J.-F."/>
            <person name="Goodwin L."/>
            <person name="Pitluck S."/>
            <person name="Peters L."/>
            <person name="Ovchinnikova G."/>
            <person name="Lu M."/>
            <person name="Land M.L."/>
            <person name="Hauser L."/>
            <person name="Pester M."/>
            <person name="Spring S."/>
            <person name="Ollivier B."/>
            <person name="Rattei T."/>
            <person name="Klenk H.-P."/>
            <person name="Wagner M."/>
            <person name="Loy A."/>
            <person name="Woyke T.J."/>
        </authorList>
    </citation>
    <scope>NUCLEOTIDE SEQUENCE [LARGE SCALE GENOMIC DNA]</scope>
    <source>
        <strain evidence="7 8">DSM 17734</strain>
    </source>
</reference>
<feature type="signal peptide" evidence="5">
    <location>
        <begin position="1"/>
        <end position="28"/>
    </location>
</feature>
<keyword evidence="8" id="KW-1185">Reference proteome</keyword>
<evidence type="ECO:0000256" key="5">
    <source>
        <dbReference type="SAM" id="SignalP"/>
    </source>
</evidence>
<dbReference type="HOGENOM" id="CLU_027128_0_0_9"/>
<evidence type="ECO:0000313" key="8">
    <source>
        <dbReference type="Proteomes" id="UP000005104"/>
    </source>
</evidence>
<dbReference type="EMBL" id="CM001441">
    <property type="protein sequence ID" value="EHQ89403.1"/>
    <property type="molecule type" value="Genomic_DNA"/>
</dbReference>
<dbReference type="Proteomes" id="UP000005104">
    <property type="component" value="Chromosome"/>
</dbReference>
<dbReference type="eggNOG" id="COG0683">
    <property type="taxonomic scope" value="Bacteria"/>
</dbReference>
<proteinExistence type="inferred from homology"/>
<protein>
    <submittedName>
        <fullName evidence="7">ABC-type branched-chain amino acid transport system, periplasmic component</fullName>
    </submittedName>
</protein>
<dbReference type="PRINTS" id="PR00337">
    <property type="entry name" value="LEUILEVALBP"/>
</dbReference>
<dbReference type="PANTHER" id="PTHR30483:SF6">
    <property type="entry name" value="PERIPLASMIC BINDING PROTEIN OF ABC TRANSPORTER FOR NATURAL AMINO ACIDS"/>
    <property type="match status" value="1"/>
</dbReference>
<dbReference type="InterPro" id="IPR051010">
    <property type="entry name" value="BCAA_transport"/>
</dbReference>
<keyword evidence="3 5" id="KW-0732">Signal</keyword>
<dbReference type="GO" id="GO:0006865">
    <property type="term" value="P:amino acid transport"/>
    <property type="evidence" value="ECO:0007669"/>
    <property type="project" value="UniProtKB-KW"/>
</dbReference>
<dbReference type="OrthoDB" id="9783240at2"/>
<feature type="chain" id="PRO_5003601334" evidence="5">
    <location>
        <begin position="29"/>
        <end position="409"/>
    </location>
</feature>
<evidence type="ECO:0000256" key="2">
    <source>
        <dbReference type="ARBA" id="ARBA00022448"/>
    </source>
</evidence>
<evidence type="ECO:0000256" key="4">
    <source>
        <dbReference type="ARBA" id="ARBA00022970"/>
    </source>
</evidence>
<dbReference type="CDD" id="cd06335">
    <property type="entry name" value="PBP1_ABC_ligand_binding-like"/>
    <property type="match status" value="1"/>
</dbReference>
<dbReference type="InterPro" id="IPR000709">
    <property type="entry name" value="Leu_Ile_Val-bd"/>
</dbReference>
<dbReference type="InterPro" id="IPR028081">
    <property type="entry name" value="Leu-bd"/>
</dbReference>
<evidence type="ECO:0000256" key="1">
    <source>
        <dbReference type="ARBA" id="ARBA00010062"/>
    </source>
</evidence>
<evidence type="ECO:0000256" key="3">
    <source>
        <dbReference type="ARBA" id="ARBA00022729"/>
    </source>
</evidence>
<dbReference type="InterPro" id="IPR028082">
    <property type="entry name" value="Peripla_BP_I"/>
</dbReference>
<dbReference type="RefSeq" id="WP_007783065.1">
    <property type="nucleotide sequence ID" value="NZ_CM001441.1"/>
</dbReference>
<dbReference type="Pfam" id="PF13458">
    <property type="entry name" value="Peripla_BP_6"/>
    <property type="match status" value="1"/>
</dbReference>
<dbReference type="PROSITE" id="PS51257">
    <property type="entry name" value="PROKAR_LIPOPROTEIN"/>
    <property type="match status" value="1"/>
</dbReference>
<keyword evidence="4" id="KW-0029">Amino-acid transport</keyword>
<accession>H5XUG7</accession>
<dbReference type="AlphaFoldDB" id="H5XUG7"/>
<sequence length="409" mass="44042">MKKRNWLVCSFILTAGLALLLTACNKPAAQESKQESKKEIVIGAVGAMSGPSATLGNGTKNGMELAIKEINANGGIMGMTVRAVYRDDEADPTKAKSYIEEELLKEHADFIIGPSNSTSVAATEAFINQNKKVQILNIATASALIDANQYPYTFRIMLPNNMQAEALVKLALAKGYQKIALVQDTSALGAGGLADMKKYLTEAGKQSVAEVSYTPNATDMTPVAQKIKDSGADCALFWTLGADGAKIVKALERVNYIDNLEILGYTGISLPNFQELAGPGATKCSTIGIAAWAPPRSDAKFDDTRQKLYEKIVAEYGPYGPGKRDINPSTIATGYDAVMLLKAAIEKAQSVDSDKVKEALESGDQFKGYYANNYAFSKTNHDGVNVDEIVQLEISTDKFMGELAYRLDK</sequence>
<gene>
    <name evidence="7" type="ORF">DesyoDRAFT_2322</name>
</gene>
<dbReference type="PANTHER" id="PTHR30483">
    <property type="entry name" value="LEUCINE-SPECIFIC-BINDING PROTEIN"/>
    <property type="match status" value="1"/>
</dbReference>
<organism evidence="7 8">
    <name type="scientific">Desulfosporosinus youngiae DSM 17734</name>
    <dbReference type="NCBI Taxonomy" id="768710"/>
    <lineage>
        <taxon>Bacteria</taxon>
        <taxon>Bacillati</taxon>
        <taxon>Bacillota</taxon>
        <taxon>Clostridia</taxon>
        <taxon>Eubacteriales</taxon>
        <taxon>Desulfitobacteriaceae</taxon>
        <taxon>Desulfosporosinus</taxon>
    </lineage>
</organism>
<keyword evidence="2" id="KW-0813">Transport</keyword>
<evidence type="ECO:0000313" key="7">
    <source>
        <dbReference type="EMBL" id="EHQ89403.1"/>
    </source>
</evidence>
<feature type="domain" description="Leucine-binding protein" evidence="6">
    <location>
        <begin position="39"/>
        <end position="384"/>
    </location>
</feature>
<evidence type="ECO:0000259" key="6">
    <source>
        <dbReference type="Pfam" id="PF13458"/>
    </source>
</evidence>
<dbReference type="SUPFAM" id="SSF53822">
    <property type="entry name" value="Periplasmic binding protein-like I"/>
    <property type="match status" value="1"/>
</dbReference>